<evidence type="ECO:0000256" key="4">
    <source>
        <dbReference type="ARBA" id="ARBA00022692"/>
    </source>
</evidence>
<keyword evidence="11" id="KW-1185">Reference proteome</keyword>
<feature type="transmembrane region" description="Helical" evidence="8">
    <location>
        <begin position="97"/>
        <end position="117"/>
    </location>
</feature>
<comment type="subcellular location">
    <subcellularLocation>
        <location evidence="1">Membrane</location>
        <topology evidence="1">Multi-pass membrane protein</topology>
    </subcellularLocation>
</comment>
<keyword evidence="3" id="KW-0813">Transport</keyword>
<feature type="transmembrane region" description="Helical" evidence="8">
    <location>
        <begin position="228"/>
        <end position="256"/>
    </location>
</feature>
<evidence type="ECO:0000256" key="2">
    <source>
        <dbReference type="ARBA" id="ARBA00008335"/>
    </source>
</evidence>
<evidence type="ECO:0000313" key="11">
    <source>
        <dbReference type="Proteomes" id="UP000007879"/>
    </source>
</evidence>
<dbReference type="Gene3D" id="1.20.1250.20">
    <property type="entry name" value="MFS general substrate transporter like domains"/>
    <property type="match status" value="1"/>
</dbReference>
<evidence type="ECO:0000256" key="6">
    <source>
        <dbReference type="ARBA" id="ARBA00023136"/>
    </source>
</evidence>
<evidence type="ECO:0000259" key="9">
    <source>
        <dbReference type="PROSITE" id="PS50850"/>
    </source>
</evidence>
<protein>
    <recommendedName>
        <fullName evidence="9">Major facilitator superfamily (MFS) profile domain-containing protein</fullName>
    </recommendedName>
</protein>
<dbReference type="Proteomes" id="UP000007879">
    <property type="component" value="Unassembled WGS sequence"/>
</dbReference>
<dbReference type="InterPro" id="IPR036259">
    <property type="entry name" value="MFS_trans_sf"/>
</dbReference>
<comment type="similarity">
    <text evidence="2">Belongs to the major facilitator superfamily.</text>
</comment>
<dbReference type="GO" id="GO:0016020">
    <property type="term" value="C:membrane"/>
    <property type="evidence" value="ECO:0007669"/>
    <property type="project" value="UniProtKB-SubCell"/>
</dbReference>
<feature type="transmembrane region" description="Helical" evidence="8">
    <location>
        <begin position="484"/>
        <end position="506"/>
    </location>
</feature>
<evidence type="ECO:0000256" key="8">
    <source>
        <dbReference type="SAM" id="Phobius"/>
    </source>
</evidence>
<reference evidence="10" key="2">
    <citation type="submission" date="2017-05" db="UniProtKB">
        <authorList>
            <consortium name="EnsemblMetazoa"/>
        </authorList>
    </citation>
    <scope>IDENTIFICATION</scope>
</reference>
<feature type="transmembrane region" description="Helical" evidence="8">
    <location>
        <begin position="449"/>
        <end position="472"/>
    </location>
</feature>
<feature type="transmembrane region" description="Helical" evidence="8">
    <location>
        <begin position="512"/>
        <end position="532"/>
    </location>
</feature>
<dbReference type="FunCoup" id="A0A1X7VF21">
    <property type="interactions" value="46"/>
</dbReference>
<name>A0A1X7VF21_AMPQE</name>
<dbReference type="GO" id="GO:0022857">
    <property type="term" value="F:transmembrane transporter activity"/>
    <property type="evidence" value="ECO:0007669"/>
    <property type="project" value="InterPro"/>
</dbReference>
<evidence type="ECO:0000256" key="7">
    <source>
        <dbReference type="SAM" id="MobiDB-lite"/>
    </source>
</evidence>
<dbReference type="AlphaFoldDB" id="A0A1X7VF21"/>
<feature type="transmembrane region" description="Helical" evidence="8">
    <location>
        <begin position="424"/>
        <end position="443"/>
    </location>
</feature>
<dbReference type="PANTHER" id="PTHR23511:SF34">
    <property type="entry name" value="SYNAPTIC VESICLE GLYCOPROTEIN 2"/>
    <property type="match status" value="1"/>
</dbReference>
<evidence type="ECO:0000256" key="1">
    <source>
        <dbReference type="ARBA" id="ARBA00004141"/>
    </source>
</evidence>
<keyword evidence="4 8" id="KW-0812">Transmembrane</keyword>
<gene>
    <name evidence="10" type="primary">100640484</name>
</gene>
<feature type="transmembrane region" description="Helical" evidence="8">
    <location>
        <begin position="187"/>
        <end position="208"/>
    </location>
</feature>
<feature type="transmembrane region" description="Helical" evidence="8">
    <location>
        <begin position="400"/>
        <end position="417"/>
    </location>
</feature>
<dbReference type="InterPro" id="IPR020846">
    <property type="entry name" value="MFS_dom"/>
</dbReference>
<dbReference type="EnsemblMetazoa" id="XM_019993605.1">
    <property type="protein sequence ID" value="XP_019849164.1"/>
    <property type="gene ID" value="LOC100640484"/>
</dbReference>
<feature type="transmembrane region" description="Helical" evidence="8">
    <location>
        <begin position="341"/>
        <end position="361"/>
    </location>
</feature>
<feature type="domain" description="Major facilitator superfamily (MFS) profile" evidence="9">
    <location>
        <begin position="55"/>
        <end position="537"/>
    </location>
</feature>
<dbReference type="SUPFAM" id="SSF103473">
    <property type="entry name" value="MFS general substrate transporter"/>
    <property type="match status" value="1"/>
</dbReference>
<dbReference type="InterPro" id="IPR005828">
    <property type="entry name" value="MFS_sugar_transport-like"/>
</dbReference>
<organism evidence="10">
    <name type="scientific">Amphimedon queenslandica</name>
    <name type="common">Sponge</name>
    <dbReference type="NCBI Taxonomy" id="400682"/>
    <lineage>
        <taxon>Eukaryota</taxon>
        <taxon>Metazoa</taxon>
        <taxon>Porifera</taxon>
        <taxon>Demospongiae</taxon>
        <taxon>Heteroscleromorpha</taxon>
        <taxon>Haplosclerida</taxon>
        <taxon>Niphatidae</taxon>
        <taxon>Amphimedon</taxon>
    </lineage>
</organism>
<sequence>MEGEKSYLEDSTGSEEACGVRTTREPLSVESRKNRGRQLDYLLERTGFGTYHVFLLVVCGVALASDSVEVSSVSFVTPVLDNNNNDTDRGGVHPTKFQSGALDSIIFLGMMFGGYFWGSLADIVGRRSCLVSSLIINGLFGLASSLSPNFAWFMVFRFGSGFGVGGSVPIVFSYFSEFFSSKYRNTLIIGLASFWTVGRLYASFVAWIVIPQTFSFHLGHMLVTSWRIFLALCTLPSFLSALAIVFMVESPGFLFYKGKALKVRKVLNRVSSCQIRFTTHRPRSESTDGREYDEIISSISAADNSINNALSVNRRDIGQKIKVVWSATVELFKRSYVRPTVVMIIVNFTLSFGYYGLVLWFPEYFKYIECHKNDNHNHSIADVTDCGSNSDDNKIYLDNLYVSLATIPGIVFGLLSIKFLGSKVLLAISMVVSALSTFAIWGVPKEVDYILLLSCIFTGFSTIGWIALDVIIPELFPVHLRSTAFGMLSAIGRIGSIIGILLFGRLITVSPYLPVLIVAALLIFGGLAVFIIPEKRKLPVSRLCHCILTVIRNYCKRGPPLSSYERLND</sequence>
<dbReference type="InParanoid" id="A0A1X7VF21"/>
<proteinExistence type="inferred from homology"/>
<accession>A0A1X7VF21</accession>
<dbReference type="KEGG" id="aqu:100640484"/>
<dbReference type="Pfam" id="PF00083">
    <property type="entry name" value="Sugar_tr"/>
    <property type="match status" value="1"/>
</dbReference>
<dbReference type="OrthoDB" id="3936150at2759"/>
<feature type="region of interest" description="Disordered" evidence="7">
    <location>
        <begin position="1"/>
        <end position="26"/>
    </location>
</feature>
<dbReference type="EnsemblMetazoa" id="Aqu2.1.38621_001">
    <property type="protein sequence ID" value="Aqu2.1.38621_001"/>
    <property type="gene ID" value="Aqu2.1.38621"/>
</dbReference>
<dbReference type="PROSITE" id="PS50850">
    <property type="entry name" value="MFS"/>
    <property type="match status" value="1"/>
</dbReference>
<dbReference type="STRING" id="400682.A0A1X7VF21"/>
<dbReference type="PANTHER" id="PTHR23511">
    <property type="entry name" value="SYNAPTIC VESICLE GLYCOPROTEIN 2"/>
    <property type="match status" value="1"/>
</dbReference>
<evidence type="ECO:0000256" key="3">
    <source>
        <dbReference type="ARBA" id="ARBA00022448"/>
    </source>
</evidence>
<dbReference type="eggNOG" id="KOG0255">
    <property type="taxonomic scope" value="Eukaryota"/>
</dbReference>
<feature type="transmembrane region" description="Helical" evidence="8">
    <location>
        <begin position="42"/>
        <end position="64"/>
    </location>
</feature>
<evidence type="ECO:0000256" key="5">
    <source>
        <dbReference type="ARBA" id="ARBA00022989"/>
    </source>
</evidence>
<evidence type="ECO:0000313" key="10">
    <source>
        <dbReference type="EnsemblMetazoa" id="Aqu2.1.38621_001"/>
    </source>
</evidence>
<feature type="transmembrane region" description="Helical" evidence="8">
    <location>
        <begin position="129"/>
        <end position="146"/>
    </location>
</feature>
<keyword evidence="5 8" id="KW-1133">Transmembrane helix</keyword>
<feature type="transmembrane region" description="Helical" evidence="8">
    <location>
        <begin position="152"/>
        <end position="175"/>
    </location>
</feature>
<reference evidence="11" key="1">
    <citation type="journal article" date="2010" name="Nature">
        <title>The Amphimedon queenslandica genome and the evolution of animal complexity.</title>
        <authorList>
            <person name="Srivastava M."/>
            <person name="Simakov O."/>
            <person name="Chapman J."/>
            <person name="Fahey B."/>
            <person name="Gauthier M.E."/>
            <person name="Mitros T."/>
            <person name="Richards G.S."/>
            <person name="Conaco C."/>
            <person name="Dacre M."/>
            <person name="Hellsten U."/>
            <person name="Larroux C."/>
            <person name="Putnam N.H."/>
            <person name="Stanke M."/>
            <person name="Adamska M."/>
            <person name="Darling A."/>
            <person name="Degnan S.M."/>
            <person name="Oakley T.H."/>
            <person name="Plachetzki D.C."/>
            <person name="Zhai Y."/>
            <person name="Adamski M."/>
            <person name="Calcino A."/>
            <person name="Cummins S.F."/>
            <person name="Goodstein D.M."/>
            <person name="Harris C."/>
            <person name="Jackson D.J."/>
            <person name="Leys S.P."/>
            <person name="Shu S."/>
            <person name="Woodcroft B.J."/>
            <person name="Vervoort M."/>
            <person name="Kosik K.S."/>
            <person name="Manning G."/>
            <person name="Degnan B.M."/>
            <person name="Rokhsar D.S."/>
        </authorList>
    </citation>
    <scope>NUCLEOTIDE SEQUENCE [LARGE SCALE GENOMIC DNA]</scope>
</reference>
<keyword evidence="6 8" id="KW-0472">Membrane</keyword>